<feature type="compositionally biased region" description="Low complexity" evidence="2">
    <location>
        <begin position="411"/>
        <end position="426"/>
    </location>
</feature>
<sequence>MAATNIEMDPSLDRLLSSAECSPRHDIVEQLIMDYDFDMLDEARTYQFSKLQLYLSTQCEKLYGPVSTRGEDQIDDIKPKRRTGDKKIVSMANDIYDMYVYLMCLTDHFPRNILTPTRRLPEGFARGPDAQRNRVIDAPAAPSVMDLTAKVTEITMDYRRVIQEMDLLKRKCSKLEEDVKILTEKVCLQNMTLEKPAQGNVSLCPPLHNTPAPADLSKSPNKANCMSTTATKAAVSNPINSTQPVLRQHNSQTLEPQGASNTKRSDTAVVLNNRISSATESVTQTTNRFAVLTDSANCGQGQIATNPATSNKNIMPDLPDKQSKHASSEKQDGGIAHTGKHVHTSDNEDQSGFEVLMSQDKMDRESKDTENDWCIYSSRRNKRHYSTPVSGQIPSKTPLSFANVVSKPKPKTSAPTKTPAPIPTRTKPGRGLRGVTAVRTTTLYLENIAKEDIESDEDIILQVKDCALDSEINIRQAYIVHNKVSTKRVGCKIIIPKDHVERALSMDAWPHPVKCRKWEYLPKRKRNTYRDFKQMLAYNDWNSEVHDLSGDDNLDYDNIYEATNEFYRISQWGQSGNNMILNQDDNGS</sequence>
<feature type="region of interest" description="Disordered" evidence="2">
    <location>
        <begin position="405"/>
        <end position="432"/>
    </location>
</feature>
<feature type="compositionally biased region" description="Polar residues" evidence="2">
    <location>
        <begin position="302"/>
        <end position="313"/>
    </location>
</feature>
<name>A0A8J1UCS1_OWEFU</name>
<evidence type="ECO:0000256" key="1">
    <source>
        <dbReference type="SAM" id="Coils"/>
    </source>
</evidence>
<dbReference type="Proteomes" id="UP000749559">
    <property type="component" value="Unassembled WGS sequence"/>
</dbReference>
<comment type="caution">
    <text evidence="3">The sequence shown here is derived from an EMBL/GenBank/DDBJ whole genome shotgun (WGS) entry which is preliminary data.</text>
</comment>
<keyword evidence="1" id="KW-0175">Coiled coil</keyword>
<organism evidence="3 4">
    <name type="scientific">Owenia fusiformis</name>
    <name type="common">Polychaete worm</name>
    <dbReference type="NCBI Taxonomy" id="6347"/>
    <lineage>
        <taxon>Eukaryota</taxon>
        <taxon>Metazoa</taxon>
        <taxon>Spiralia</taxon>
        <taxon>Lophotrochozoa</taxon>
        <taxon>Annelida</taxon>
        <taxon>Polychaeta</taxon>
        <taxon>Sedentaria</taxon>
        <taxon>Canalipalpata</taxon>
        <taxon>Sabellida</taxon>
        <taxon>Oweniida</taxon>
        <taxon>Oweniidae</taxon>
        <taxon>Owenia</taxon>
    </lineage>
</organism>
<protein>
    <submittedName>
        <fullName evidence="3">Uncharacterized protein</fullName>
    </submittedName>
</protein>
<feature type="region of interest" description="Disordered" evidence="2">
    <location>
        <begin position="302"/>
        <end position="350"/>
    </location>
</feature>
<accession>A0A8J1UCS1</accession>
<keyword evidence="4" id="KW-1185">Reference proteome</keyword>
<gene>
    <name evidence="3" type="ORF">OFUS_LOCUS7667</name>
</gene>
<evidence type="ECO:0000313" key="3">
    <source>
        <dbReference type="EMBL" id="CAH1781045.1"/>
    </source>
</evidence>
<dbReference type="AlphaFoldDB" id="A0A8J1UCS1"/>
<evidence type="ECO:0000256" key="2">
    <source>
        <dbReference type="SAM" id="MobiDB-lite"/>
    </source>
</evidence>
<feature type="coiled-coil region" evidence="1">
    <location>
        <begin position="158"/>
        <end position="185"/>
    </location>
</feature>
<proteinExistence type="predicted"/>
<evidence type="ECO:0000313" key="4">
    <source>
        <dbReference type="Proteomes" id="UP000749559"/>
    </source>
</evidence>
<feature type="compositionally biased region" description="Basic and acidic residues" evidence="2">
    <location>
        <begin position="318"/>
        <end position="332"/>
    </location>
</feature>
<reference evidence="3" key="1">
    <citation type="submission" date="2022-03" db="EMBL/GenBank/DDBJ databases">
        <authorList>
            <person name="Martin C."/>
        </authorList>
    </citation>
    <scope>NUCLEOTIDE SEQUENCE</scope>
</reference>
<dbReference type="EMBL" id="CAIIXF020000004">
    <property type="protein sequence ID" value="CAH1781045.1"/>
    <property type="molecule type" value="Genomic_DNA"/>
</dbReference>